<dbReference type="EMBL" id="BMAT01013450">
    <property type="protein sequence ID" value="GFS13211.1"/>
    <property type="molecule type" value="Genomic_DNA"/>
</dbReference>
<feature type="signal peptide" evidence="1">
    <location>
        <begin position="1"/>
        <end position="18"/>
    </location>
</feature>
<comment type="caution">
    <text evidence="2">The sequence shown here is derived from an EMBL/GenBank/DDBJ whole genome shotgun (WGS) entry which is preliminary data.</text>
</comment>
<name>A0AAV4IW20_9GAST</name>
<dbReference type="Proteomes" id="UP000762676">
    <property type="component" value="Unassembled WGS sequence"/>
</dbReference>
<evidence type="ECO:0000313" key="2">
    <source>
        <dbReference type="EMBL" id="GFS13211.1"/>
    </source>
</evidence>
<reference evidence="2 3" key="1">
    <citation type="journal article" date="2021" name="Elife">
        <title>Chloroplast acquisition without the gene transfer in kleptoplastic sea slugs, Plakobranchus ocellatus.</title>
        <authorList>
            <person name="Maeda T."/>
            <person name="Takahashi S."/>
            <person name="Yoshida T."/>
            <person name="Shimamura S."/>
            <person name="Takaki Y."/>
            <person name="Nagai Y."/>
            <person name="Toyoda A."/>
            <person name="Suzuki Y."/>
            <person name="Arimoto A."/>
            <person name="Ishii H."/>
            <person name="Satoh N."/>
            <person name="Nishiyama T."/>
            <person name="Hasebe M."/>
            <person name="Maruyama T."/>
            <person name="Minagawa J."/>
            <person name="Obokata J."/>
            <person name="Shigenobu S."/>
        </authorList>
    </citation>
    <scope>NUCLEOTIDE SEQUENCE [LARGE SCALE GENOMIC DNA]</scope>
</reference>
<evidence type="ECO:0000313" key="3">
    <source>
        <dbReference type="Proteomes" id="UP000762676"/>
    </source>
</evidence>
<organism evidence="2 3">
    <name type="scientific">Elysia marginata</name>
    <dbReference type="NCBI Taxonomy" id="1093978"/>
    <lineage>
        <taxon>Eukaryota</taxon>
        <taxon>Metazoa</taxon>
        <taxon>Spiralia</taxon>
        <taxon>Lophotrochozoa</taxon>
        <taxon>Mollusca</taxon>
        <taxon>Gastropoda</taxon>
        <taxon>Heterobranchia</taxon>
        <taxon>Euthyneura</taxon>
        <taxon>Panpulmonata</taxon>
        <taxon>Sacoglossa</taxon>
        <taxon>Placobranchoidea</taxon>
        <taxon>Plakobranchidae</taxon>
        <taxon>Elysia</taxon>
    </lineage>
</organism>
<keyword evidence="3" id="KW-1185">Reference proteome</keyword>
<evidence type="ECO:0008006" key="4">
    <source>
        <dbReference type="Google" id="ProtNLM"/>
    </source>
</evidence>
<evidence type="ECO:0000256" key="1">
    <source>
        <dbReference type="SAM" id="SignalP"/>
    </source>
</evidence>
<gene>
    <name evidence="2" type="ORF">ElyMa_006716000</name>
</gene>
<keyword evidence="1" id="KW-0732">Signal</keyword>
<accession>A0AAV4IW20</accession>
<protein>
    <recommendedName>
        <fullName evidence="4">Secreted protein</fullName>
    </recommendedName>
</protein>
<sequence>MNNSLVLLVSLLVVCSQAGNGSIQKRFLWDSIKGFFNGLWDKISGKSSSSDRLTGSSSLRPNTSLEDSYNLVTDQQWEAIGNARNQVVRASKYTLALSELVEAVRNTLGPSVANLTTIELADVLYAIKLVEKYHDREVAIDALKLGSLNIPLLPILLRDLRNGLASLAG</sequence>
<dbReference type="AlphaFoldDB" id="A0AAV4IW20"/>
<feature type="chain" id="PRO_5043674559" description="Secreted protein" evidence="1">
    <location>
        <begin position="19"/>
        <end position="169"/>
    </location>
</feature>
<proteinExistence type="predicted"/>